<evidence type="ECO:0000313" key="11">
    <source>
        <dbReference type="Proteomes" id="UP000028123"/>
    </source>
</evidence>
<dbReference type="InterPro" id="IPR000620">
    <property type="entry name" value="EamA_dom"/>
</dbReference>
<feature type="transmembrane region" description="Helical" evidence="8">
    <location>
        <begin position="7"/>
        <end position="26"/>
    </location>
</feature>
<dbReference type="GO" id="GO:0005886">
    <property type="term" value="C:plasma membrane"/>
    <property type="evidence" value="ECO:0007669"/>
    <property type="project" value="UniProtKB-SubCell"/>
</dbReference>
<reference evidence="10 11" key="1">
    <citation type="submission" date="2014-06" db="EMBL/GenBank/DDBJ databases">
        <title>Draft genome sequence of Paenibacillus sp. MSt1.</title>
        <authorList>
            <person name="Aw Y.K."/>
            <person name="Ong K.S."/>
            <person name="Gan H.M."/>
            <person name="Lee S.M."/>
        </authorList>
    </citation>
    <scope>NUCLEOTIDE SEQUENCE [LARGE SCALE GENOMIC DNA]</scope>
    <source>
        <strain evidence="10 11">MSt1</strain>
    </source>
</reference>
<feature type="domain" description="EamA" evidence="9">
    <location>
        <begin position="3"/>
        <end position="139"/>
    </location>
</feature>
<gene>
    <name evidence="10" type="ORF">ET33_19350</name>
</gene>
<dbReference type="RefSeq" id="WP_036676139.1">
    <property type="nucleotide sequence ID" value="NZ_FYEP01000016.1"/>
</dbReference>
<evidence type="ECO:0000256" key="1">
    <source>
        <dbReference type="ARBA" id="ARBA00004651"/>
    </source>
</evidence>
<feature type="transmembrane region" description="Helical" evidence="8">
    <location>
        <begin position="67"/>
        <end position="87"/>
    </location>
</feature>
<dbReference type="OrthoDB" id="369870at2"/>
<evidence type="ECO:0000256" key="2">
    <source>
        <dbReference type="ARBA" id="ARBA00007362"/>
    </source>
</evidence>
<proteinExistence type="inferred from homology"/>
<feature type="transmembrane region" description="Helical" evidence="8">
    <location>
        <begin position="146"/>
        <end position="162"/>
    </location>
</feature>
<feature type="transmembrane region" description="Helical" evidence="8">
    <location>
        <begin position="262"/>
        <end position="280"/>
    </location>
</feature>
<dbReference type="EMBL" id="JNVM01000003">
    <property type="protein sequence ID" value="KEQ27409.1"/>
    <property type="molecule type" value="Genomic_DNA"/>
</dbReference>
<keyword evidence="3" id="KW-0813">Transport</keyword>
<comment type="subcellular location">
    <subcellularLocation>
        <location evidence="1">Cell membrane</location>
        <topology evidence="1">Multi-pass membrane protein</topology>
    </subcellularLocation>
</comment>
<keyword evidence="7 8" id="KW-0472">Membrane</keyword>
<evidence type="ECO:0000256" key="4">
    <source>
        <dbReference type="ARBA" id="ARBA00022475"/>
    </source>
</evidence>
<comment type="similarity">
    <text evidence="2">Belongs to the EamA transporter family.</text>
</comment>
<feature type="transmembrane region" description="Helical" evidence="8">
    <location>
        <begin position="38"/>
        <end position="55"/>
    </location>
</feature>
<comment type="caution">
    <text evidence="10">The sequence shown here is derived from an EMBL/GenBank/DDBJ whole genome shotgun (WGS) entry which is preliminary data.</text>
</comment>
<evidence type="ECO:0000256" key="5">
    <source>
        <dbReference type="ARBA" id="ARBA00022692"/>
    </source>
</evidence>
<feature type="domain" description="EamA" evidence="9">
    <location>
        <begin position="150"/>
        <end position="279"/>
    </location>
</feature>
<feature type="transmembrane region" description="Helical" evidence="8">
    <location>
        <begin position="237"/>
        <end position="256"/>
    </location>
</feature>
<dbReference type="SUPFAM" id="SSF103481">
    <property type="entry name" value="Multidrug resistance efflux transporter EmrE"/>
    <property type="match status" value="2"/>
</dbReference>
<dbReference type="PANTHER" id="PTHR22911">
    <property type="entry name" value="ACYL-MALONYL CONDENSING ENZYME-RELATED"/>
    <property type="match status" value="1"/>
</dbReference>
<keyword evidence="5 8" id="KW-0812">Transmembrane</keyword>
<evidence type="ECO:0000256" key="3">
    <source>
        <dbReference type="ARBA" id="ARBA00022448"/>
    </source>
</evidence>
<feature type="transmembrane region" description="Helical" evidence="8">
    <location>
        <begin position="174"/>
        <end position="194"/>
    </location>
</feature>
<dbReference type="InterPro" id="IPR037185">
    <property type="entry name" value="EmrE-like"/>
</dbReference>
<dbReference type="AlphaFoldDB" id="A0A081P9N6"/>
<keyword evidence="11" id="KW-1185">Reference proteome</keyword>
<feature type="transmembrane region" description="Helical" evidence="8">
    <location>
        <begin position="206"/>
        <end position="225"/>
    </location>
</feature>
<evidence type="ECO:0000256" key="7">
    <source>
        <dbReference type="ARBA" id="ARBA00023136"/>
    </source>
</evidence>
<protein>
    <submittedName>
        <fullName evidence="10">Transporter</fullName>
    </submittedName>
</protein>
<keyword evidence="4" id="KW-1003">Cell membrane</keyword>
<evidence type="ECO:0000313" key="10">
    <source>
        <dbReference type="EMBL" id="KEQ27409.1"/>
    </source>
</evidence>
<feature type="transmembrane region" description="Helical" evidence="8">
    <location>
        <begin position="99"/>
        <end position="116"/>
    </location>
</feature>
<dbReference type="Pfam" id="PF00892">
    <property type="entry name" value="EamA"/>
    <property type="match status" value="2"/>
</dbReference>
<evidence type="ECO:0000256" key="6">
    <source>
        <dbReference type="ARBA" id="ARBA00022989"/>
    </source>
</evidence>
<dbReference type="PANTHER" id="PTHR22911:SF137">
    <property type="entry name" value="SOLUTE CARRIER FAMILY 35 MEMBER G2-RELATED"/>
    <property type="match status" value="1"/>
</dbReference>
<evidence type="ECO:0000256" key="8">
    <source>
        <dbReference type="SAM" id="Phobius"/>
    </source>
</evidence>
<dbReference type="Gene3D" id="1.10.3730.20">
    <property type="match status" value="1"/>
</dbReference>
<dbReference type="InterPro" id="IPR004626">
    <property type="entry name" value="RarD"/>
</dbReference>
<organism evidence="10 11">
    <name type="scientific">Paenibacillus tyrfis</name>
    <dbReference type="NCBI Taxonomy" id="1501230"/>
    <lineage>
        <taxon>Bacteria</taxon>
        <taxon>Bacillati</taxon>
        <taxon>Bacillota</taxon>
        <taxon>Bacilli</taxon>
        <taxon>Bacillales</taxon>
        <taxon>Paenibacillaceae</taxon>
        <taxon>Paenibacillus</taxon>
    </lineage>
</organism>
<name>A0A081P9N6_9BACL</name>
<dbReference type="eggNOG" id="COG2962">
    <property type="taxonomic scope" value="Bacteria"/>
</dbReference>
<sequence length="299" mass="32483">MNAGIGYGLLAYLAWGLLPLFWKTFISVSSGEILGHRVVWSFVFVALLLLIGGRWKALKSAFSERKNVLPMVGCSLLISLNWLIYIWAVNHDRVVETSLGYYINPLISVLLGVCFLGERLRAVQWMAMALATVGVTVLTFSYGSVPWVSLALAMSFGVYGLVKKKMRLEPMVSLAGETIVVLPVAAVYLLVVGMTGQSTTSSLSTGYQLLLATSGVATAMPLLWFAKAAQRLSLTTVGFLQYLAPTISLILGVTLYDEPFTTVHLISFCLIWSALLLFTLSSLKGRLAMRAADTGVQKG</sequence>
<accession>A0A081P9N6</accession>
<dbReference type="Proteomes" id="UP000028123">
    <property type="component" value="Unassembled WGS sequence"/>
</dbReference>
<evidence type="ECO:0000259" key="9">
    <source>
        <dbReference type="Pfam" id="PF00892"/>
    </source>
</evidence>
<dbReference type="NCBIfam" id="TIGR00688">
    <property type="entry name" value="rarD"/>
    <property type="match status" value="1"/>
</dbReference>
<keyword evidence="6 8" id="KW-1133">Transmembrane helix</keyword>